<proteinExistence type="predicted"/>
<keyword evidence="2 5" id="KW-0812">Transmembrane</keyword>
<feature type="transmembrane region" description="Helical" evidence="5">
    <location>
        <begin position="82"/>
        <end position="101"/>
    </location>
</feature>
<dbReference type="SUPFAM" id="SSF103481">
    <property type="entry name" value="Multidrug resistance efflux transporter EmrE"/>
    <property type="match status" value="1"/>
</dbReference>
<evidence type="ECO:0000256" key="5">
    <source>
        <dbReference type="SAM" id="Phobius"/>
    </source>
</evidence>
<evidence type="ECO:0000256" key="3">
    <source>
        <dbReference type="ARBA" id="ARBA00022989"/>
    </source>
</evidence>
<evidence type="ECO:0008006" key="8">
    <source>
        <dbReference type="Google" id="ProtNLM"/>
    </source>
</evidence>
<dbReference type="PANTHER" id="PTHR11132">
    <property type="entry name" value="SOLUTE CARRIER FAMILY 35"/>
    <property type="match status" value="1"/>
</dbReference>
<dbReference type="AlphaFoldDB" id="A0A814DVP4"/>
<evidence type="ECO:0000256" key="4">
    <source>
        <dbReference type="ARBA" id="ARBA00023136"/>
    </source>
</evidence>
<feature type="transmembrane region" description="Helical" evidence="5">
    <location>
        <begin position="236"/>
        <end position="258"/>
    </location>
</feature>
<feature type="transmembrane region" description="Helical" evidence="5">
    <location>
        <begin position="113"/>
        <end position="135"/>
    </location>
</feature>
<feature type="transmembrane region" description="Helical" evidence="5">
    <location>
        <begin position="147"/>
        <end position="163"/>
    </location>
</feature>
<evidence type="ECO:0000313" key="6">
    <source>
        <dbReference type="EMBL" id="CAF0962400.1"/>
    </source>
</evidence>
<dbReference type="GO" id="GO:0016020">
    <property type="term" value="C:membrane"/>
    <property type="evidence" value="ECO:0007669"/>
    <property type="project" value="UniProtKB-SubCell"/>
</dbReference>
<keyword evidence="4 5" id="KW-0472">Membrane</keyword>
<evidence type="ECO:0000256" key="2">
    <source>
        <dbReference type="ARBA" id="ARBA00022692"/>
    </source>
</evidence>
<comment type="subcellular location">
    <subcellularLocation>
        <location evidence="1">Membrane</location>
        <topology evidence="1">Multi-pass membrane protein</topology>
    </subcellularLocation>
</comment>
<dbReference type="InterPro" id="IPR037185">
    <property type="entry name" value="EmrE-like"/>
</dbReference>
<reference evidence="6" key="1">
    <citation type="submission" date="2021-02" db="EMBL/GenBank/DDBJ databases">
        <authorList>
            <person name="Nowell W R."/>
        </authorList>
    </citation>
    <scope>NUCLEOTIDE SEQUENCE</scope>
</reference>
<organism evidence="6 7">
    <name type="scientific">Adineta steineri</name>
    <dbReference type="NCBI Taxonomy" id="433720"/>
    <lineage>
        <taxon>Eukaryota</taxon>
        <taxon>Metazoa</taxon>
        <taxon>Spiralia</taxon>
        <taxon>Gnathifera</taxon>
        <taxon>Rotifera</taxon>
        <taxon>Eurotatoria</taxon>
        <taxon>Bdelloidea</taxon>
        <taxon>Adinetida</taxon>
        <taxon>Adinetidae</taxon>
        <taxon>Adineta</taxon>
    </lineage>
</organism>
<dbReference type="EMBL" id="CAJNOE010000136">
    <property type="protein sequence ID" value="CAF0962400.1"/>
    <property type="molecule type" value="Genomic_DNA"/>
</dbReference>
<feature type="transmembrane region" description="Helical" evidence="5">
    <location>
        <begin position="37"/>
        <end position="61"/>
    </location>
</feature>
<accession>A0A814DVP4</accession>
<feature type="transmembrane region" description="Helical" evidence="5">
    <location>
        <begin position="208"/>
        <end position="224"/>
    </location>
</feature>
<dbReference type="InterPro" id="IPR050186">
    <property type="entry name" value="TPT_transporter"/>
</dbReference>
<dbReference type="Proteomes" id="UP000663860">
    <property type="component" value="Unassembled WGS sequence"/>
</dbReference>
<feature type="transmembrane region" description="Helical" evidence="5">
    <location>
        <begin position="12"/>
        <end position="31"/>
    </location>
</feature>
<comment type="caution">
    <text evidence="6">The sequence shown here is derived from an EMBL/GenBank/DDBJ whole genome shotgun (WGS) entry which is preliminary data.</text>
</comment>
<name>A0A814DVP4_9BILA</name>
<evidence type="ECO:0000256" key="1">
    <source>
        <dbReference type="ARBA" id="ARBA00004141"/>
    </source>
</evidence>
<evidence type="ECO:0000313" key="7">
    <source>
        <dbReference type="Proteomes" id="UP000663860"/>
    </source>
</evidence>
<feature type="transmembrane region" description="Helical" evidence="5">
    <location>
        <begin position="295"/>
        <end position="313"/>
    </location>
</feature>
<protein>
    <recommendedName>
        <fullName evidence="8">Sugar phosphate transporter domain-containing protein</fullName>
    </recommendedName>
</protein>
<keyword evidence="3 5" id="KW-1133">Transmembrane helix</keyword>
<feature type="transmembrane region" description="Helical" evidence="5">
    <location>
        <begin position="169"/>
        <end position="187"/>
    </location>
</feature>
<gene>
    <name evidence="6" type="ORF">IZO911_LOCUS15615</name>
</gene>
<sequence length="333" mass="37952">MMSLTNSGRFLLNYGLNFVSAIPLIGVSKILFRRYPISGLALTISNSVLSTVFATIVLIFISKPPANSQTSTNRLQAFLRMLFISGTFTGFITFSNLSLQYNPIGTYQIMKLQIPLILMVIEYIQLQFGFNSALLTKEKFHRDYSTSVLYAFAIIAIGSTVSICFDRRFHLLGFAFACISILFNALYQAQVQGDQVSSTYERMRFLQIQTLISLVLLCPGWPFLDNTFEYNKYLFTRWDALCLLFLCGFLAFLVNLSVIWCIKDVTTIRFNMVGQLKTFFLVGVLSIFFGESITFYQIGPILFTTGGCIYYAYSINKNEEYYKHQARMVPNNI</sequence>